<keyword evidence="3" id="KW-1185">Reference proteome</keyword>
<accession>A0A518H471</accession>
<feature type="transmembrane region" description="Helical" evidence="1">
    <location>
        <begin position="122"/>
        <end position="144"/>
    </location>
</feature>
<dbReference type="RefSeq" id="WP_145271360.1">
    <property type="nucleotide sequence ID" value="NZ_CP036426.1"/>
</dbReference>
<organism evidence="2 3">
    <name type="scientific">Tautonia plasticadhaerens</name>
    <dbReference type="NCBI Taxonomy" id="2527974"/>
    <lineage>
        <taxon>Bacteria</taxon>
        <taxon>Pseudomonadati</taxon>
        <taxon>Planctomycetota</taxon>
        <taxon>Planctomycetia</taxon>
        <taxon>Isosphaerales</taxon>
        <taxon>Isosphaeraceae</taxon>
        <taxon>Tautonia</taxon>
    </lineage>
</organism>
<protein>
    <submittedName>
        <fullName evidence="2">Fluoroquinolones export permease protein</fullName>
    </submittedName>
</protein>
<dbReference type="EMBL" id="CP036426">
    <property type="protein sequence ID" value="QDV35645.1"/>
    <property type="molecule type" value="Genomic_DNA"/>
</dbReference>
<sequence>MSRLPAAVACDVRLQYRNGFYAAAAFVAVVLVVLLRWLPPETLRLLLPALVLANMQVNTFYFVAGLVLLEKAEGSLEALVVTPLRPGEYLTSKVLTLALLSLVEAMTIVVASYGLGFNPWPFAAGIALTAALYCLYGFVVVVRYDSINEFLFPSMLYTAILSLPLLDYFGLWEGWLVYLHPVQAPLVLLEAAFRPVPAREVAYGLLYGTLWVAPMAAWGVKAFGRFVVAREGVR</sequence>
<proteinExistence type="predicted"/>
<evidence type="ECO:0000256" key="1">
    <source>
        <dbReference type="SAM" id="Phobius"/>
    </source>
</evidence>
<dbReference type="InterPro" id="IPR056926">
    <property type="entry name" value="FLQE3_permease"/>
</dbReference>
<dbReference type="KEGG" id="tpla:ElP_35490"/>
<feature type="transmembrane region" description="Helical" evidence="1">
    <location>
        <begin position="45"/>
        <end position="69"/>
    </location>
</feature>
<feature type="transmembrane region" description="Helical" evidence="1">
    <location>
        <begin position="94"/>
        <end position="116"/>
    </location>
</feature>
<keyword evidence="1" id="KW-0812">Transmembrane</keyword>
<evidence type="ECO:0000313" key="3">
    <source>
        <dbReference type="Proteomes" id="UP000317835"/>
    </source>
</evidence>
<gene>
    <name evidence="2" type="ORF">ElP_35490</name>
</gene>
<keyword evidence="1" id="KW-1133">Transmembrane helix</keyword>
<feature type="transmembrane region" description="Helical" evidence="1">
    <location>
        <begin position="156"/>
        <end position="181"/>
    </location>
</feature>
<dbReference type="Proteomes" id="UP000317835">
    <property type="component" value="Chromosome"/>
</dbReference>
<dbReference type="AlphaFoldDB" id="A0A518H471"/>
<reference evidence="2 3" key="1">
    <citation type="submission" date="2019-02" db="EMBL/GenBank/DDBJ databases">
        <title>Deep-cultivation of Planctomycetes and their phenomic and genomic characterization uncovers novel biology.</title>
        <authorList>
            <person name="Wiegand S."/>
            <person name="Jogler M."/>
            <person name="Boedeker C."/>
            <person name="Pinto D."/>
            <person name="Vollmers J."/>
            <person name="Rivas-Marin E."/>
            <person name="Kohn T."/>
            <person name="Peeters S.H."/>
            <person name="Heuer A."/>
            <person name="Rast P."/>
            <person name="Oberbeckmann S."/>
            <person name="Bunk B."/>
            <person name="Jeske O."/>
            <person name="Meyerdierks A."/>
            <person name="Storesund J.E."/>
            <person name="Kallscheuer N."/>
            <person name="Luecker S."/>
            <person name="Lage O.M."/>
            <person name="Pohl T."/>
            <person name="Merkel B.J."/>
            <person name="Hornburger P."/>
            <person name="Mueller R.-W."/>
            <person name="Bruemmer F."/>
            <person name="Labrenz M."/>
            <person name="Spormann A.M."/>
            <person name="Op den Camp H."/>
            <person name="Overmann J."/>
            <person name="Amann R."/>
            <person name="Jetten M.S.M."/>
            <person name="Mascher T."/>
            <person name="Medema M.H."/>
            <person name="Devos D.P."/>
            <person name="Kaster A.-K."/>
            <person name="Ovreas L."/>
            <person name="Rohde M."/>
            <person name="Galperin M.Y."/>
            <person name="Jogler C."/>
        </authorList>
    </citation>
    <scope>NUCLEOTIDE SEQUENCE [LARGE SCALE GENOMIC DNA]</scope>
    <source>
        <strain evidence="2 3">ElP</strain>
    </source>
</reference>
<name>A0A518H471_9BACT</name>
<feature type="transmembrane region" description="Helical" evidence="1">
    <location>
        <begin position="20"/>
        <end position="39"/>
    </location>
</feature>
<evidence type="ECO:0000313" key="2">
    <source>
        <dbReference type="EMBL" id="QDV35645.1"/>
    </source>
</evidence>
<feature type="transmembrane region" description="Helical" evidence="1">
    <location>
        <begin position="201"/>
        <end position="220"/>
    </location>
</feature>
<dbReference type="OrthoDB" id="8480522at2"/>
<dbReference type="Pfam" id="PF24686">
    <property type="entry name" value="FLQE3_permease"/>
    <property type="match status" value="1"/>
</dbReference>
<keyword evidence="1" id="KW-0472">Membrane</keyword>